<evidence type="ECO:0000259" key="6">
    <source>
        <dbReference type="Pfam" id="PF16874"/>
    </source>
</evidence>
<dbReference type="EMBL" id="JADCNN020000012">
    <property type="protein sequence ID" value="MBM6996847.1"/>
    <property type="molecule type" value="Genomic_DNA"/>
</dbReference>
<gene>
    <name evidence="8" type="ORF">IM700_014415</name>
</gene>
<proteinExistence type="inferred from homology"/>
<keyword evidence="3 5" id="KW-0378">Hydrolase</keyword>
<dbReference type="PANTHER" id="PTHR43053:SF3">
    <property type="entry name" value="ALPHA-GALACTOSIDASE C-RELATED"/>
    <property type="match status" value="1"/>
</dbReference>
<dbReference type="Gene3D" id="2.70.98.60">
    <property type="entry name" value="alpha-galactosidase from lactobacil brevis"/>
    <property type="match status" value="1"/>
</dbReference>
<keyword evidence="4 5" id="KW-0326">Glycosidase</keyword>
<dbReference type="PRINTS" id="PR00743">
    <property type="entry name" value="GLHYDRLASE36"/>
</dbReference>
<feature type="domain" description="Glycosyl hydrolase family 36 C-terminal" evidence="6">
    <location>
        <begin position="618"/>
        <end position="693"/>
    </location>
</feature>
<dbReference type="SUPFAM" id="SSF51445">
    <property type="entry name" value="(Trans)glycosidases"/>
    <property type="match status" value="1"/>
</dbReference>
<dbReference type="InterPro" id="IPR002252">
    <property type="entry name" value="Glyco_hydro_36"/>
</dbReference>
<reference evidence="8 9" key="1">
    <citation type="submission" date="2021-01" db="EMBL/GenBank/DDBJ databases">
        <title>Paenibacillus sp.nov. isolated from the rhizosphere soil of tomato plant.</title>
        <authorList>
            <person name="Thin K.K."/>
            <person name="Zhang X."/>
            <person name="He S."/>
        </authorList>
    </citation>
    <scope>NUCLEOTIDE SEQUENCE [LARGE SCALE GENOMIC DNA]</scope>
    <source>
        <strain evidence="8 9">DXFW5</strain>
    </source>
</reference>
<evidence type="ECO:0000313" key="9">
    <source>
        <dbReference type="Proteomes" id="UP001516620"/>
    </source>
</evidence>
<organism evidence="8 9">
    <name type="scientific">Paenibacillus rhizolycopersici</name>
    <dbReference type="NCBI Taxonomy" id="2780073"/>
    <lineage>
        <taxon>Bacteria</taxon>
        <taxon>Bacillati</taxon>
        <taxon>Bacillota</taxon>
        <taxon>Bacilli</taxon>
        <taxon>Bacillales</taxon>
        <taxon>Paenibacillaceae</taxon>
        <taxon>Paenibacillus</taxon>
    </lineage>
</organism>
<dbReference type="InterPro" id="IPR031705">
    <property type="entry name" value="Glyco_hydro_36_C"/>
</dbReference>
<dbReference type="InterPro" id="IPR050985">
    <property type="entry name" value="Alpha-glycosidase_related"/>
</dbReference>
<dbReference type="Gene3D" id="2.60.40.1180">
    <property type="entry name" value="Golgi alpha-mannosidase II"/>
    <property type="match status" value="1"/>
</dbReference>
<dbReference type="CDD" id="cd14791">
    <property type="entry name" value="GH36"/>
    <property type="match status" value="1"/>
</dbReference>
<dbReference type="RefSeq" id="WP_193417705.1">
    <property type="nucleotide sequence ID" value="NZ_JADCNN020000012.1"/>
</dbReference>
<comment type="caution">
    <text evidence="8">The sequence shown here is derived from an EMBL/GenBank/DDBJ whole genome shotgun (WGS) entry which is preliminary data.</text>
</comment>
<accession>A0ABS2H5X7</accession>
<feature type="domain" description="Glycosyl hydrolase family 36 N-terminal" evidence="7">
    <location>
        <begin position="27"/>
        <end position="257"/>
    </location>
</feature>
<evidence type="ECO:0000313" key="8">
    <source>
        <dbReference type="EMBL" id="MBM6996847.1"/>
    </source>
</evidence>
<dbReference type="Pfam" id="PF16874">
    <property type="entry name" value="Glyco_hydro_36C"/>
    <property type="match status" value="1"/>
</dbReference>
<dbReference type="Pfam" id="PF02065">
    <property type="entry name" value="Melibiase"/>
    <property type="match status" value="1"/>
</dbReference>
<evidence type="ECO:0000256" key="4">
    <source>
        <dbReference type="ARBA" id="ARBA00023295"/>
    </source>
</evidence>
<evidence type="ECO:0000256" key="1">
    <source>
        <dbReference type="ARBA" id="ARBA00001255"/>
    </source>
</evidence>
<evidence type="ECO:0000259" key="7">
    <source>
        <dbReference type="Pfam" id="PF16875"/>
    </source>
</evidence>
<sequence>MISHDPATRLFHIRTASMSYVFRAGDYLQNLYWGKALAAEDLADLPEASFHSSFDYDTLLEREEYGCWTGRSYSEPCLAIASERGRHLAMRFAGHEISEEREGIQTLKIFLSGNEGAISVTLGYEVHAAYDIVSRSATVTNQGVPVTLENVNSAALHLPELSHYSLRYLTGKWAGEFQMTDMPVETGAFTMQSKRGITGPHFNPCFALSEAATEREGEVWFGLLAYSGNWKITVEKTIFNNVKVVGGVNDFDFAYPLGQGESFTTPAFLFGYAEAGFGSMSRKLHRFERDRVLAASAKPRRILYNSWEATAFSVDVREQKKLADKAAKMGVELFVVDDGWFGERHSDKAGLGDWHANREKFPNGLGELIAHVNGLGMDFGIWVEPEAVNPDSELYRKHPDWIYRFDGSEPLQLRNQYVLNITKPPVRRYILEMLHSLLRSGNIRFLKWDMNRSISDLGEGGGTKDRRLWVEHVHALYEIWSELRRDHPDVELETCAGGGGRIDLGILRYAAQCWPSDNTDPFDRLFIQHGFTQFYAPQIMMCWVTDTPSGAGKANRSIAYKFHSAMCGGLGIGADINRLSPEEAAEYKRHILQYKEIRETILHGDLFRLRPPGESGLTAVEYVGPSGDEIVVLAFLHAQQYGDSCPRLKLQGLSENARYELAGDGKRYHGSTLMHYGLPIELKGDFDSALFVLRRTER</sequence>
<evidence type="ECO:0000256" key="5">
    <source>
        <dbReference type="PIRNR" id="PIRNR005536"/>
    </source>
</evidence>
<dbReference type="PANTHER" id="PTHR43053">
    <property type="entry name" value="GLYCOSIDASE FAMILY 31"/>
    <property type="match status" value="1"/>
</dbReference>
<dbReference type="Proteomes" id="UP001516620">
    <property type="component" value="Unassembled WGS sequence"/>
</dbReference>
<dbReference type="Gene3D" id="3.20.20.70">
    <property type="entry name" value="Aldolase class I"/>
    <property type="match status" value="1"/>
</dbReference>
<dbReference type="Pfam" id="PF16875">
    <property type="entry name" value="Glyco_hydro_36N"/>
    <property type="match status" value="1"/>
</dbReference>
<dbReference type="InterPro" id="IPR031704">
    <property type="entry name" value="Glyco_hydro_36_N"/>
</dbReference>
<keyword evidence="9" id="KW-1185">Reference proteome</keyword>
<dbReference type="InterPro" id="IPR013785">
    <property type="entry name" value="Aldolase_TIM"/>
</dbReference>
<evidence type="ECO:0000256" key="3">
    <source>
        <dbReference type="ARBA" id="ARBA00022801"/>
    </source>
</evidence>
<dbReference type="InterPro" id="IPR013780">
    <property type="entry name" value="Glyco_hydro_b"/>
</dbReference>
<dbReference type="EC" id="3.2.1.22" evidence="2 5"/>
<comment type="catalytic activity">
    <reaction evidence="1 5">
        <text>Hydrolysis of terminal, non-reducing alpha-D-galactose residues in alpha-D-galactosides, including galactose oligosaccharides, galactomannans and galactolipids.</text>
        <dbReference type="EC" id="3.2.1.22"/>
    </reaction>
</comment>
<protein>
    <recommendedName>
        <fullName evidence="2 5">Alpha-galactosidase</fullName>
        <ecNumber evidence="2 5">3.2.1.22</ecNumber>
    </recommendedName>
</protein>
<comment type="similarity">
    <text evidence="5">Belongs to the glycosyl hydrolase.</text>
</comment>
<name>A0ABS2H5X7_9BACL</name>
<evidence type="ECO:0000256" key="2">
    <source>
        <dbReference type="ARBA" id="ARBA00012755"/>
    </source>
</evidence>
<dbReference type="InterPro" id="IPR017853">
    <property type="entry name" value="GH"/>
</dbReference>
<dbReference type="InterPro" id="IPR038417">
    <property type="entry name" value="Alpga-gal_N_sf"/>
</dbReference>
<dbReference type="PIRSF" id="PIRSF005536">
    <property type="entry name" value="Agal"/>
    <property type="match status" value="1"/>
</dbReference>